<proteinExistence type="predicted"/>
<keyword evidence="3" id="KW-1185">Reference proteome</keyword>
<gene>
    <name evidence="2" type="ORF">EGH23_21525</name>
</gene>
<protein>
    <submittedName>
        <fullName evidence="2">Uncharacterized protein</fullName>
    </submittedName>
</protein>
<reference evidence="2 3" key="1">
    <citation type="submission" date="2021-06" db="EMBL/GenBank/DDBJ databases">
        <title>Halomicroarcula sp. a new haloarchaeum isolated from saline soil.</title>
        <authorList>
            <person name="Duran-Viseras A."/>
            <person name="Sanchez-Porro C."/>
            <person name="Ventosa A."/>
        </authorList>
    </citation>
    <scope>NUCLEOTIDE SEQUENCE [LARGE SCALE GENOMIC DNA]</scope>
    <source>
        <strain evidence="2 3">F27</strain>
    </source>
</reference>
<sequence length="98" mass="10608">MTNITIGRWLLAALAIVGLAFVPGLVSAHGTTTTADDAPPYNETADDWATWMEGHTTDHMGPGIVEWMESHTGETVDEMTQDMGDDDHDRGMHGQGHC</sequence>
<dbReference type="RefSeq" id="WP_220582050.1">
    <property type="nucleotide sequence ID" value="NZ_RKLT01000020.1"/>
</dbReference>
<evidence type="ECO:0000256" key="1">
    <source>
        <dbReference type="SAM" id="MobiDB-lite"/>
    </source>
</evidence>
<dbReference type="AlphaFoldDB" id="A0AAW4PIJ0"/>
<dbReference type="EMBL" id="RKLT01000020">
    <property type="protein sequence ID" value="MBX0297463.1"/>
    <property type="molecule type" value="Genomic_DNA"/>
</dbReference>
<comment type="caution">
    <text evidence="2">The sequence shown here is derived from an EMBL/GenBank/DDBJ whole genome shotgun (WGS) entry which is preliminary data.</text>
</comment>
<accession>A0AAW4PIJ0</accession>
<dbReference type="Proteomes" id="UP001430455">
    <property type="component" value="Unassembled WGS sequence"/>
</dbReference>
<feature type="region of interest" description="Disordered" evidence="1">
    <location>
        <begin position="78"/>
        <end position="98"/>
    </location>
</feature>
<name>A0AAW4PIJ0_9EURY</name>
<evidence type="ECO:0000313" key="2">
    <source>
        <dbReference type="EMBL" id="MBX0297463.1"/>
    </source>
</evidence>
<evidence type="ECO:0000313" key="3">
    <source>
        <dbReference type="Proteomes" id="UP001430455"/>
    </source>
</evidence>
<organism evidence="2 3">
    <name type="scientific">Haloarcula nitratireducens</name>
    <dbReference type="NCBI Taxonomy" id="2487749"/>
    <lineage>
        <taxon>Archaea</taxon>
        <taxon>Methanobacteriati</taxon>
        <taxon>Methanobacteriota</taxon>
        <taxon>Stenosarchaea group</taxon>
        <taxon>Halobacteria</taxon>
        <taxon>Halobacteriales</taxon>
        <taxon>Haloarculaceae</taxon>
        <taxon>Haloarcula</taxon>
    </lineage>
</organism>